<evidence type="ECO:0000313" key="17">
    <source>
        <dbReference type="Proteomes" id="UP000247696"/>
    </source>
</evidence>
<keyword evidence="7" id="KW-0408">Iron</keyword>
<dbReference type="EC" id="3.1.-.-" evidence="14"/>
<evidence type="ECO:0000256" key="1">
    <source>
        <dbReference type="ARBA" id="ARBA00022722"/>
    </source>
</evidence>
<dbReference type="InterPro" id="IPR050646">
    <property type="entry name" value="Cas1"/>
</dbReference>
<feature type="binding site" evidence="14">
    <location>
        <position position="447"/>
    </location>
    <ligand>
        <name>Mn(2+)</name>
        <dbReference type="ChEBI" id="CHEBI:29035"/>
    </ligand>
</feature>
<comment type="catalytic activity">
    <reaction evidence="12">
        <text>exonucleolytic cleavage in the 5'- to 3'-direction to yield nucleoside 3'-phosphates.</text>
        <dbReference type="EC" id="3.1.12.1"/>
    </reaction>
</comment>
<dbReference type="Gene3D" id="3.100.10.20">
    <property type="entry name" value="CRISPR-associated endonuclease Cas1, N-terminal domain"/>
    <property type="match status" value="1"/>
</dbReference>
<comment type="function">
    <text evidence="14">CRISPR (clustered regularly interspaced short palindromic repeat), is an adaptive immune system that provides protection against mobile genetic elements (viruses, transposable elements and conjugative plasmids). CRISPR clusters contain spacers, sequences complementary to antecedent mobile elements, and target invading nucleic acids. CRISPR clusters are transcribed and processed into CRISPR RNA (crRNA). Acts as a dsDNA endonuclease. Involved in the integration of spacer DNA into the CRISPR cassette.</text>
</comment>
<evidence type="ECO:0000256" key="11">
    <source>
        <dbReference type="ARBA" id="ARBA00023211"/>
    </source>
</evidence>
<protein>
    <recommendedName>
        <fullName evidence="14">CRISPR-associated endonuclease Cas1</fullName>
        <ecNumber evidence="14">3.1.-.-</ecNumber>
    </recommendedName>
</protein>
<evidence type="ECO:0000256" key="8">
    <source>
        <dbReference type="ARBA" id="ARBA00023014"/>
    </source>
</evidence>
<dbReference type="GO" id="GO:0004527">
    <property type="term" value="F:exonuclease activity"/>
    <property type="evidence" value="ECO:0007669"/>
    <property type="project" value="UniProtKB-KW"/>
</dbReference>
<dbReference type="EMBL" id="CP024988">
    <property type="protein sequence ID" value="AWT27417.1"/>
    <property type="molecule type" value="Genomic_DNA"/>
</dbReference>
<dbReference type="GO" id="GO:0051536">
    <property type="term" value="F:iron-sulfur cluster binding"/>
    <property type="evidence" value="ECO:0007669"/>
    <property type="project" value="UniProtKB-KW"/>
</dbReference>
<dbReference type="Gene3D" id="1.20.120.920">
    <property type="entry name" value="CRISPR-associated endonuclease Cas1, C-terminal domain"/>
    <property type="match status" value="1"/>
</dbReference>
<dbReference type="KEGG" id="cpre:Csp1_26740"/>
<feature type="domain" description="DUF83" evidence="15">
    <location>
        <begin position="15"/>
        <end position="189"/>
    </location>
</feature>
<sequence length="540" mass="58910">MSDEKQREPDTLPLSLVAHTVFCPRRTWLEAAGEHSDRVQIQAGLSAHRRVDDPTESRPGTWRSMAVHSEKYGLTGRTDTVSSEGAEGVRVTEFKATPVRKEPRVTEATVVQLALQGLCLTEMGHPVSGYSVYFTDHHRAIDVELNDEDIATALRYVEETRRICSSATAPPPLEDDIRCTRCSHAGVCLPDERKLETVHRRILVADPDGQVLHLSTPGSRASLRKGRIVVRKDGESLGDVPVERVQGVTVHGNVDLSGALLRELLWRDITVVWCSSAGRVYGWSQPADGPNGAARVQQHVASSEGRLDIAREFIAGKIAGQATFLRRNLPEDSAGSAVVRLRALQREAEKCTSTSSLFGVEGEAAGTYFASFPSLLRGSGAEFFTAGWEGRHGRGATDPLNAALNYSYALLTAEVIKALVACGLDPHAGFLHSSGRNKPALALDLMEEFRAPVADSSVVTCVNRGMLTQKSFSSVTGVPRLTPVGRKSLIGAFEQRMATQITHPIFGYKASWRRVLEIQARLVLGCLDGTQERYKAVRTR</sequence>
<dbReference type="InterPro" id="IPR011604">
    <property type="entry name" value="PDDEXK-like_dom_sf"/>
</dbReference>
<dbReference type="GO" id="GO:0051607">
    <property type="term" value="P:defense response to virus"/>
    <property type="evidence" value="ECO:0007669"/>
    <property type="project" value="UniProtKB-UniRule"/>
</dbReference>
<dbReference type="CDD" id="cd09634">
    <property type="entry name" value="Cas1_I-II-III"/>
    <property type="match status" value="1"/>
</dbReference>
<dbReference type="InterPro" id="IPR042206">
    <property type="entry name" value="CRISPR-assoc_Cas1_C"/>
</dbReference>
<name>A0A2Z3YZ98_9CORY</name>
<evidence type="ECO:0000256" key="12">
    <source>
        <dbReference type="ARBA" id="ARBA00033996"/>
    </source>
</evidence>
<keyword evidence="5 16" id="KW-0269">Exonuclease</keyword>
<dbReference type="Pfam" id="PF01867">
    <property type="entry name" value="Cas_Cas1"/>
    <property type="match status" value="1"/>
</dbReference>
<dbReference type="PANTHER" id="PTHR34353">
    <property type="entry name" value="CRISPR-ASSOCIATED ENDONUCLEASE CAS1 1"/>
    <property type="match status" value="1"/>
</dbReference>
<evidence type="ECO:0000256" key="14">
    <source>
        <dbReference type="HAMAP-Rule" id="MF_01470"/>
    </source>
</evidence>
<comment type="subunit">
    <text evidence="13 14">Homodimer, forms a heterotetramer with a Cas2 homodimer.</text>
</comment>
<reference evidence="17" key="1">
    <citation type="submission" date="2017-11" db="EMBL/GenBank/DDBJ databases">
        <title>Otitis media/interna in a cat caused by the recently described species Corynebacterium provencense.</title>
        <authorList>
            <person name="Kittl S."/>
            <person name="Brodard I."/>
            <person name="Rychener L."/>
            <person name="Jores J."/>
            <person name="Roosje P."/>
            <person name="Gobeli Brawand S."/>
        </authorList>
    </citation>
    <scope>NUCLEOTIDE SEQUENCE [LARGE SCALE GENOMIC DNA]</scope>
    <source>
        <strain evidence="17">17KM38</strain>
    </source>
</reference>
<dbReference type="Gene3D" id="3.90.320.10">
    <property type="match status" value="1"/>
</dbReference>
<evidence type="ECO:0000256" key="4">
    <source>
        <dbReference type="ARBA" id="ARBA00022801"/>
    </source>
</evidence>
<dbReference type="NCBIfam" id="TIGR00372">
    <property type="entry name" value="cas4"/>
    <property type="match status" value="1"/>
</dbReference>
<evidence type="ECO:0000256" key="10">
    <source>
        <dbReference type="ARBA" id="ARBA00023125"/>
    </source>
</evidence>
<dbReference type="InterPro" id="IPR013343">
    <property type="entry name" value="CRISPR-assoc_prot_Cas4"/>
</dbReference>
<feature type="binding site" evidence="14">
    <location>
        <position position="361"/>
    </location>
    <ligand>
        <name>Mn(2+)</name>
        <dbReference type="ChEBI" id="CHEBI:29035"/>
    </ligand>
</feature>
<dbReference type="AlphaFoldDB" id="A0A2Z3YZ98"/>
<keyword evidence="3 14" id="KW-0255">Endonuclease</keyword>
<dbReference type="Proteomes" id="UP000247696">
    <property type="component" value="Chromosome"/>
</dbReference>
<organism evidence="16 17">
    <name type="scientific">Corynebacterium provencense</name>
    <dbReference type="NCBI Taxonomy" id="1737425"/>
    <lineage>
        <taxon>Bacteria</taxon>
        <taxon>Bacillati</taxon>
        <taxon>Actinomycetota</taxon>
        <taxon>Actinomycetes</taxon>
        <taxon>Mycobacteriales</taxon>
        <taxon>Corynebacteriaceae</taxon>
        <taxon>Corynebacterium</taxon>
    </lineage>
</organism>
<dbReference type="Pfam" id="PF01930">
    <property type="entry name" value="Cas_Cas4"/>
    <property type="match status" value="1"/>
</dbReference>
<keyword evidence="8" id="KW-0411">Iron-sulfur</keyword>
<keyword evidence="1 14" id="KW-0540">Nuclease</keyword>
<dbReference type="PANTHER" id="PTHR34353:SF2">
    <property type="entry name" value="CRISPR-ASSOCIATED ENDONUCLEASE CAS1 1"/>
    <property type="match status" value="1"/>
</dbReference>
<evidence type="ECO:0000256" key="6">
    <source>
        <dbReference type="ARBA" id="ARBA00022842"/>
    </source>
</evidence>
<dbReference type="InterPro" id="IPR022765">
    <property type="entry name" value="Dna2/Cas4_DUF83"/>
</dbReference>
<evidence type="ECO:0000256" key="13">
    <source>
        <dbReference type="ARBA" id="ARBA00038592"/>
    </source>
</evidence>
<comment type="cofactor">
    <cofactor evidence="14">
        <name>Mg(2+)</name>
        <dbReference type="ChEBI" id="CHEBI:18420"/>
    </cofactor>
    <cofactor evidence="14">
        <name>Mn(2+)</name>
        <dbReference type="ChEBI" id="CHEBI:29035"/>
    </cofactor>
</comment>
<gene>
    <name evidence="16" type="primary">cas4-cas1</name>
    <name evidence="14" type="synonym">cas1</name>
    <name evidence="16" type="ORF">Csp1_26740</name>
</gene>
<evidence type="ECO:0000313" key="16">
    <source>
        <dbReference type="EMBL" id="AWT27417.1"/>
    </source>
</evidence>
<keyword evidence="10 14" id="KW-0238">DNA-binding</keyword>
<dbReference type="GO" id="GO:0046872">
    <property type="term" value="F:metal ion binding"/>
    <property type="evidence" value="ECO:0007669"/>
    <property type="project" value="UniProtKB-UniRule"/>
</dbReference>
<keyword evidence="6 14" id="KW-0460">Magnesium</keyword>
<dbReference type="HAMAP" id="MF_01470">
    <property type="entry name" value="Cas1"/>
    <property type="match status" value="1"/>
</dbReference>
<feature type="binding site" evidence="14">
    <location>
        <position position="432"/>
    </location>
    <ligand>
        <name>Mn(2+)</name>
        <dbReference type="ChEBI" id="CHEBI:29035"/>
    </ligand>
</feature>
<evidence type="ECO:0000256" key="3">
    <source>
        <dbReference type="ARBA" id="ARBA00022759"/>
    </source>
</evidence>
<dbReference type="RefSeq" id="WP_110482313.1">
    <property type="nucleotide sequence ID" value="NZ_CP024988.1"/>
</dbReference>
<accession>A0A2Z3YZ98</accession>
<keyword evidence="17" id="KW-1185">Reference proteome</keyword>
<dbReference type="OrthoDB" id="1550386at2"/>
<proteinExistence type="inferred from homology"/>
<evidence type="ECO:0000256" key="5">
    <source>
        <dbReference type="ARBA" id="ARBA00022839"/>
    </source>
</evidence>
<comment type="similarity">
    <text evidence="14">Belongs to the CRISPR-associated endonuclease Cas1 family.</text>
</comment>
<dbReference type="GO" id="GO:0004519">
    <property type="term" value="F:endonuclease activity"/>
    <property type="evidence" value="ECO:0007669"/>
    <property type="project" value="UniProtKB-UniRule"/>
</dbReference>
<keyword evidence="4 14" id="KW-0378">Hydrolase</keyword>
<keyword evidence="11 14" id="KW-0464">Manganese</keyword>
<evidence type="ECO:0000259" key="15">
    <source>
        <dbReference type="Pfam" id="PF01930"/>
    </source>
</evidence>
<keyword evidence="2 14" id="KW-0479">Metal-binding</keyword>
<dbReference type="NCBIfam" id="TIGR00287">
    <property type="entry name" value="cas1"/>
    <property type="match status" value="1"/>
</dbReference>
<evidence type="ECO:0000256" key="9">
    <source>
        <dbReference type="ARBA" id="ARBA00023118"/>
    </source>
</evidence>
<dbReference type="GO" id="GO:0043571">
    <property type="term" value="P:maintenance of CRISPR repeat elements"/>
    <property type="evidence" value="ECO:0007669"/>
    <property type="project" value="UniProtKB-UniRule"/>
</dbReference>
<keyword evidence="9 14" id="KW-0051">Antiviral defense</keyword>
<evidence type="ECO:0000256" key="7">
    <source>
        <dbReference type="ARBA" id="ARBA00023004"/>
    </source>
</evidence>
<dbReference type="GO" id="GO:0003677">
    <property type="term" value="F:DNA binding"/>
    <property type="evidence" value="ECO:0007669"/>
    <property type="project" value="UniProtKB-KW"/>
</dbReference>
<evidence type="ECO:0000256" key="2">
    <source>
        <dbReference type="ARBA" id="ARBA00022723"/>
    </source>
</evidence>
<dbReference type="InterPro" id="IPR042211">
    <property type="entry name" value="CRISPR-assoc_Cas1_N"/>
</dbReference>
<dbReference type="InterPro" id="IPR002729">
    <property type="entry name" value="CRISPR-assoc_Cas1"/>
</dbReference>